<dbReference type="PANTHER" id="PTHR12993">
    <property type="entry name" value="N-ACETYLGLUCOSAMINYL-PHOSPHATIDYLINOSITOL DE-N-ACETYLASE-RELATED"/>
    <property type="match status" value="1"/>
</dbReference>
<dbReference type="Gene3D" id="3.40.50.10320">
    <property type="entry name" value="LmbE-like"/>
    <property type="match status" value="1"/>
</dbReference>
<dbReference type="PANTHER" id="PTHR12993:SF11">
    <property type="entry name" value="N-ACETYLGLUCOSAMINYL-PHOSPHATIDYLINOSITOL DE-N-ACETYLASE"/>
    <property type="match status" value="1"/>
</dbReference>
<gene>
    <name evidence="4" type="ORF">BDV98DRAFT_543446</name>
</gene>
<dbReference type="EMBL" id="ML178818">
    <property type="protein sequence ID" value="TFL04496.1"/>
    <property type="molecule type" value="Genomic_DNA"/>
</dbReference>
<accession>A0A5C3QR92</accession>
<dbReference type="GO" id="GO:0000225">
    <property type="term" value="F:N-acetylglucosaminylphosphatidylinositol deacetylase activity"/>
    <property type="evidence" value="ECO:0007669"/>
    <property type="project" value="UniProtKB-EC"/>
</dbReference>
<evidence type="ECO:0000256" key="2">
    <source>
        <dbReference type="ARBA" id="ARBA00012176"/>
    </source>
</evidence>
<feature type="chain" id="PRO_5023025586" description="N-acetylglucosaminylphosphatidylinositol deacetylase" evidence="3">
    <location>
        <begin position="17"/>
        <end position="297"/>
    </location>
</feature>
<name>A0A5C3QR92_9AGAR</name>
<dbReference type="GO" id="GO:0006506">
    <property type="term" value="P:GPI anchor biosynthetic process"/>
    <property type="evidence" value="ECO:0007669"/>
    <property type="project" value="UniProtKB-UniPathway"/>
</dbReference>
<evidence type="ECO:0000313" key="5">
    <source>
        <dbReference type="Proteomes" id="UP000305067"/>
    </source>
</evidence>
<dbReference type="EC" id="3.5.1.89" evidence="2"/>
<dbReference type="SUPFAM" id="SSF102588">
    <property type="entry name" value="LmbE-like"/>
    <property type="match status" value="1"/>
</dbReference>
<dbReference type="OrthoDB" id="440160at2759"/>
<dbReference type="InterPro" id="IPR003737">
    <property type="entry name" value="GlcNAc_PI_deacetylase-related"/>
</dbReference>
<dbReference type="Pfam" id="PF02585">
    <property type="entry name" value="PIG-L"/>
    <property type="match status" value="1"/>
</dbReference>
<reference evidence="4 5" key="1">
    <citation type="journal article" date="2019" name="Nat. Ecol. Evol.">
        <title>Megaphylogeny resolves global patterns of mushroom evolution.</title>
        <authorList>
            <person name="Varga T."/>
            <person name="Krizsan K."/>
            <person name="Foldi C."/>
            <person name="Dima B."/>
            <person name="Sanchez-Garcia M."/>
            <person name="Sanchez-Ramirez S."/>
            <person name="Szollosi G.J."/>
            <person name="Szarkandi J.G."/>
            <person name="Papp V."/>
            <person name="Albert L."/>
            <person name="Andreopoulos W."/>
            <person name="Angelini C."/>
            <person name="Antonin V."/>
            <person name="Barry K.W."/>
            <person name="Bougher N.L."/>
            <person name="Buchanan P."/>
            <person name="Buyck B."/>
            <person name="Bense V."/>
            <person name="Catcheside P."/>
            <person name="Chovatia M."/>
            <person name="Cooper J."/>
            <person name="Damon W."/>
            <person name="Desjardin D."/>
            <person name="Finy P."/>
            <person name="Geml J."/>
            <person name="Haridas S."/>
            <person name="Hughes K."/>
            <person name="Justo A."/>
            <person name="Karasinski D."/>
            <person name="Kautmanova I."/>
            <person name="Kiss B."/>
            <person name="Kocsube S."/>
            <person name="Kotiranta H."/>
            <person name="LaButti K.M."/>
            <person name="Lechner B.E."/>
            <person name="Liimatainen K."/>
            <person name="Lipzen A."/>
            <person name="Lukacs Z."/>
            <person name="Mihaltcheva S."/>
            <person name="Morgado L.N."/>
            <person name="Niskanen T."/>
            <person name="Noordeloos M.E."/>
            <person name="Ohm R.A."/>
            <person name="Ortiz-Santana B."/>
            <person name="Ovrebo C."/>
            <person name="Racz N."/>
            <person name="Riley R."/>
            <person name="Savchenko A."/>
            <person name="Shiryaev A."/>
            <person name="Soop K."/>
            <person name="Spirin V."/>
            <person name="Szebenyi C."/>
            <person name="Tomsovsky M."/>
            <person name="Tulloss R.E."/>
            <person name="Uehling J."/>
            <person name="Grigoriev I.V."/>
            <person name="Vagvolgyi C."/>
            <person name="Papp T."/>
            <person name="Martin F.M."/>
            <person name="Miettinen O."/>
            <person name="Hibbett D.S."/>
            <person name="Nagy L.G."/>
        </authorList>
    </citation>
    <scope>NUCLEOTIDE SEQUENCE [LARGE SCALE GENOMIC DNA]</scope>
    <source>
        <strain evidence="4 5">CBS 309.79</strain>
    </source>
</reference>
<organism evidence="4 5">
    <name type="scientific">Pterulicium gracile</name>
    <dbReference type="NCBI Taxonomy" id="1884261"/>
    <lineage>
        <taxon>Eukaryota</taxon>
        <taxon>Fungi</taxon>
        <taxon>Dikarya</taxon>
        <taxon>Basidiomycota</taxon>
        <taxon>Agaricomycotina</taxon>
        <taxon>Agaricomycetes</taxon>
        <taxon>Agaricomycetidae</taxon>
        <taxon>Agaricales</taxon>
        <taxon>Pleurotineae</taxon>
        <taxon>Pterulaceae</taxon>
        <taxon>Pterulicium</taxon>
    </lineage>
</organism>
<evidence type="ECO:0000256" key="1">
    <source>
        <dbReference type="ARBA" id="ARBA00006066"/>
    </source>
</evidence>
<evidence type="ECO:0000313" key="4">
    <source>
        <dbReference type="EMBL" id="TFL04496.1"/>
    </source>
</evidence>
<protein>
    <recommendedName>
        <fullName evidence="2">N-acetylglucosaminylphosphatidylinositol deacetylase</fullName>
        <ecNumber evidence="2">3.5.1.89</ecNumber>
    </recommendedName>
</protein>
<dbReference type="Proteomes" id="UP000305067">
    <property type="component" value="Unassembled WGS sequence"/>
</dbReference>
<sequence>MLGFSPITLLAPLVLSFLYPDFSSQDAITRLTAARTEDIFNPNVARVLLVTAHPDDEAMFFAPTVVALTNAQQAHNVELYVACLSTGEMGGTPSTRALEFEHSLDILGVHASRRWVLDLPRLRDDISAHWDADAITEAVRPIVDEKLITTILTFDQEGVSSHPNHCSLSAGLSKLVLLPGSSVRRIFNLISVPIYQKYLGPLAPIISKIDLVVSQSFLAVTDAIASHILSAMDVPPPKSPLSSTPVVLVSGWQAWWRGIVAMRQHKSQLLWFRWLYLAESRYMWLNEWVEVTTRQSV</sequence>
<evidence type="ECO:0000256" key="3">
    <source>
        <dbReference type="SAM" id="SignalP"/>
    </source>
</evidence>
<proteinExistence type="inferred from homology"/>
<keyword evidence="3" id="KW-0732">Signal</keyword>
<dbReference type="GO" id="GO:0016020">
    <property type="term" value="C:membrane"/>
    <property type="evidence" value="ECO:0007669"/>
    <property type="project" value="GOC"/>
</dbReference>
<dbReference type="InterPro" id="IPR024078">
    <property type="entry name" value="LmbE-like_dom_sf"/>
</dbReference>
<feature type="signal peptide" evidence="3">
    <location>
        <begin position="1"/>
        <end position="16"/>
    </location>
</feature>
<dbReference type="UniPathway" id="UPA00196"/>
<dbReference type="GO" id="GO:0005783">
    <property type="term" value="C:endoplasmic reticulum"/>
    <property type="evidence" value="ECO:0007669"/>
    <property type="project" value="TreeGrafter"/>
</dbReference>
<dbReference type="STRING" id="1884261.A0A5C3QR92"/>
<comment type="similarity">
    <text evidence="1">Belongs to the PIGL family.</text>
</comment>
<dbReference type="AlphaFoldDB" id="A0A5C3QR92"/>
<keyword evidence="5" id="KW-1185">Reference proteome</keyword>